<dbReference type="GO" id="GO:0008380">
    <property type="term" value="P:RNA splicing"/>
    <property type="evidence" value="ECO:0007669"/>
    <property type="project" value="InterPro"/>
</dbReference>
<evidence type="ECO:0000313" key="4">
    <source>
        <dbReference type="EnsemblPlants" id="KEH31771"/>
    </source>
</evidence>
<dbReference type="InterPro" id="IPR002885">
    <property type="entry name" value="PPR_rpt"/>
</dbReference>
<dbReference type="Pfam" id="PF12854">
    <property type="entry name" value="PPR_1"/>
    <property type="match status" value="1"/>
</dbReference>
<evidence type="ECO:0000313" key="3">
    <source>
        <dbReference type="EMBL" id="KEH31771.1"/>
    </source>
</evidence>
<protein>
    <submittedName>
        <fullName evidence="3">PPR containing plant protein</fullName>
    </submittedName>
</protein>
<dbReference type="EnsemblPlants" id="KEH31771">
    <property type="protein sequence ID" value="KEH31771"/>
    <property type="gene ID" value="MTR_4g104840"/>
</dbReference>
<dbReference type="Proteomes" id="UP000002051">
    <property type="component" value="Chromosome 4"/>
</dbReference>
<reference evidence="4" key="3">
    <citation type="submission" date="2015-04" db="UniProtKB">
        <authorList>
            <consortium name="EnsemblPlants"/>
        </authorList>
    </citation>
    <scope>IDENTIFICATION</scope>
    <source>
        <strain evidence="4">cv. Jemalong A17</strain>
    </source>
</reference>
<dbReference type="STRING" id="3880.A0A072UQZ2"/>
<evidence type="ECO:0000313" key="5">
    <source>
        <dbReference type="Proteomes" id="UP000002051"/>
    </source>
</evidence>
<proteinExistence type="predicted"/>
<keyword evidence="5" id="KW-1185">Reference proteome</keyword>
<keyword evidence="1" id="KW-0677">Repeat</keyword>
<dbReference type="InterPro" id="IPR011990">
    <property type="entry name" value="TPR-like_helical_dom_sf"/>
</dbReference>
<reference evidence="3 5" key="1">
    <citation type="journal article" date="2011" name="Nature">
        <title>The Medicago genome provides insight into the evolution of rhizobial symbioses.</title>
        <authorList>
            <person name="Young N.D."/>
            <person name="Debelle F."/>
            <person name="Oldroyd G.E."/>
            <person name="Geurts R."/>
            <person name="Cannon S.B."/>
            <person name="Udvardi M.K."/>
            <person name="Benedito V.A."/>
            <person name="Mayer K.F."/>
            <person name="Gouzy J."/>
            <person name="Schoof H."/>
            <person name="Van de Peer Y."/>
            <person name="Proost S."/>
            <person name="Cook D.R."/>
            <person name="Meyers B.C."/>
            <person name="Spannagl M."/>
            <person name="Cheung F."/>
            <person name="De Mita S."/>
            <person name="Krishnakumar V."/>
            <person name="Gundlach H."/>
            <person name="Zhou S."/>
            <person name="Mudge J."/>
            <person name="Bharti A.K."/>
            <person name="Murray J.D."/>
            <person name="Naoumkina M.A."/>
            <person name="Rosen B."/>
            <person name="Silverstein K.A."/>
            <person name="Tang H."/>
            <person name="Rombauts S."/>
            <person name="Zhao P.X."/>
            <person name="Zhou P."/>
            <person name="Barbe V."/>
            <person name="Bardou P."/>
            <person name="Bechner M."/>
            <person name="Bellec A."/>
            <person name="Berger A."/>
            <person name="Berges H."/>
            <person name="Bidwell S."/>
            <person name="Bisseling T."/>
            <person name="Choisne N."/>
            <person name="Couloux A."/>
            <person name="Denny R."/>
            <person name="Deshpande S."/>
            <person name="Dai X."/>
            <person name="Doyle J.J."/>
            <person name="Dudez A.M."/>
            <person name="Farmer A.D."/>
            <person name="Fouteau S."/>
            <person name="Franken C."/>
            <person name="Gibelin C."/>
            <person name="Gish J."/>
            <person name="Goldstein S."/>
            <person name="Gonzalez A.J."/>
            <person name="Green P.J."/>
            <person name="Hallab A."/>
            <person name="Hartog M."/>
            <person name="Hua A."/>
            <person name="Humphray S.J."/>
            <person name="Jeong D.H."/>
            <person name="Jing Y."/>
            <person name="Jocker A."/>
            <person name="Kenton S.M."/>
            <person name="Kim D.J."/>
            <person name="Klee K."/>
            <person name="Lai H."/>
            <person name="Lang C."/>
            <person name="Lin S."/>
            <person name="Macmil S.L."/>
            <person name="Magdelenat G."/>
            <person name="Matthews L."/>
            <person name="McCorrison J."/>
            <person name="Monaghan E.L."/>
            <person name="Mun J.H."/>
            <person name="Najar F.Z."/>
            <person name="Nicholson C."/>
            <person name="Noirot C."/>
            <person name="O'Bleness M."/>
            <person name="Paule C.R."/>
            <person name="Poulain J."/>
            <person name="Prion F."/>
            <person name="Qin B."/>
            <person name="Qu C."/>
            <person name="Retzel E.F."/>
            <person name="Riddle C."/>
            <person name="Sallet E."/>
            <person name="Samain S."/>
            <person name="Samson N."/>
            <person name="Sanders I."/>
            <person name="Saurat O."/>
            <person name="Scarpelli C."/>
            <person name="Schiex T."/>
            <person name="Segurens B."/>
            <person name="Severin A.J."/>
            <person name="Sherrier D.J."/>
            <person name="Shi R."/>
            <person name="Sims S."/>
            <person name="Singer S.R."/>
            <person name="Sinharoy S."/>
            <person name="Sterck L."/>
            <person name="Viollet A."/>
            <person name="Wang B.B."/>
            <person name="Wang K."/>
            <person name="Wang M."/>
            <person name="Wang X."/>
            <person name="Warfsmann J."/>
            <person name="Weissenbach J."/>
            <person name="White D.D."/>
            <person name="White J.D."/>
            <person name="Wiley G.B."/>
            <person name="Wincker P."/>
            <person name="Xing Y."/>
            <person name="Yang L."/>
            <person name="Yao Z."/>
            <person name="Ying F."/>
            <person name="Zhai J."/>
            <person name="Zhou L."/>
            <person name="Zuber A."/>
            <person name="Denarie J."/>
            <person name="Dixon R.A."/>
            <person name="May G.D."/>
            <person name="Schwartz D.C."/>
            <person name="Rogers J."/>
            <person name="Quetier F."/>
            <person name="Town C.D."/>
            <person name="Roe B.A."/>
        </authorList>
    </citation>
    <scope>NUCLEOTIDE SEQUENCE [LARGE SCALE GENOMIC DNA]</scope>
    <source>
        <strain evidence="3">A17</strain>
        <strain evidence="4 5">cv. Jemalong A17</strain>
    </source>
</reference>
<dbReference type="NCBIfam" id="TIGR00756">
    <property type="entry name" value="PPR"/>
    <property type="match status" value="1"/>
</dbReference>
<dbReference type="InterPro" id="IPR044578">
    <property type="entry name" value="BIR6-like"/>
</dbReference>
<gene>
    <name evidence="3" type="ordered locus">MTR_4g104840</name>
</gene>
<accession>A0A072UQZ2</accession>
<organism evidence="3 5">
    <name type="scientific">Medicago truncatula</name>
    <name type="common">Barrel medic</name>
    <name type="synonym">Medicago tribuloides</name>
    <dbReference type="NCBI Taxonomy" id="3880"/>
    <lineage>
        <taxon>Eukaryota</taxon>
        <taxon>Viridiplantae</taxon>
        <taxon>Streptophyta</taxon>
        <taxon>Embryophyta</taxon>
        <taxon>Tracheophyta</taxon>
        <taxon>Spermatophyta</taxon>
        <taxon>Magnoliopsida</taxon>
        <taxon>eudicotyledons</taxon>
        <taxon>Gunneridae</taxon>
        <taxon>Pentapetalae</taxon>
        <taxon>rosids</taxon>
        <taxon>fabids</taxon>
        <taxon>Fabales</taxon>
        <taxon>Fabaceae</taxon>
        <taxon>Papilionoideae</taxon>
        <taxon>50 kb inversion clade</taxon>
        <taxon>NPAAA clade</taxon>
        <taxon>Hologalegina</taxon>
        <taxon>IRL clade</taxon>
        <taxon>Trifolieae</taxon>
        <taxon>Medicago</taxon>
    </lineage>
</organism>
<dbReference type="EMBL" id="CM001220">
    <property type="protein sequence ID" value="KEH31771.1"/>
    <property type="molecule type" value="Genomic_DNA"/>
</dbReference>
<dbReference type="Gene3D" id="1.25.40.10">
    <property type="entry name" value="Tetratricopeptide repeat domain"/>
    <property type="match status" value="1"/>
</dbReference>
<feature type="repeat" description="PPR" evidence="2">
    <location>
        <begin position="9"/>
        <end position="39"/>
    </location>
</feature>
<dbReference type="PANTHER" id="PTHR47003">
    <property type="entry name" value="OS01G0970900 PROTEIN"/>
    <property type="match status" value="1"/>
</dbReference>
<dbReference type="HOGENOM" id="CLU_1828189_0_0_1"/>
<reference evidence="3 5" key="2">
    <citation type="journal article" date="2014" name="BMC Genomics">
        <title>An improved genome release (version Mt4.0) for the model legume Medicago truncatula.</title>
        <authorList>
            <person name="Tang H."/>
            <person name="Krishnakumar V."/>
            <person name="Bidwell S."/>
            <person name="Rosen B."/>
            <person name="Chan A."/>
            <person name="Zhou S."/>
            <person name="Gentzbittel L."/>
            <person name="Childs K.L."/>
            <person name="Yandell M."/>
            <person name="Gundlach H."/>
            <person name="Mayer K.F."/>
            <person name="Schwartz D.C."/>
            <person name="Town C.D."/>
        </authorList>
    </citation>
    <scope>GENOME REANNOTATION</scope>
    <source>
        <strain evidence="3">A17</strain>
        <strain evidence="4 5">cv. Jemalong A17</strain>
    </source>
</reference>
<dbReference type="AlphaFoldDB" id="A0A072UQZ2"/>
<dbReference type="PANTHER" id="PTHR47003:SF2">
    <property type="entry name" value="OS01G0970900 PROTEIN"/>
    <property type="match status" value="1"/>
</dbReference>
<sequence>MRNAGYEPDNTTYNQVVFGLCKMKRVEEACKVLEEMERIDKFDDALHLLCLTRKQYLPFNKPIVQYVSKFGTVEDAEKFLKAWRKGSPRSHSAYFHVLESFIGELSEVKDLLCKFPSQTRKRKKVSEFFCFSGDSDAPSPT</sequence>
<name>A0A072UQZ2_MEDTR</name>
<evidence type="ECO:0000256" key="2">
    <source>
        <dbReference type="PROSITE-ProRule" id="PRU00708"/>
    </source>
</evidence>
<dbReference type="PROSITE" id="PS51375">
    <property type="entry name" value="PPR"/>
    <property type="match status" value="1"/>
</dbReference>
<evidence type="ECO:0000256" key="1">
    <source>
        <dbReference type="ARBA" id="ARBA00022737"/>
    </source>
</evidence>